<gene>
    <name evidence="1" type="ORF">CLV71_13810</name>
</gene>
<sequence length="93" mass="10565">MALTQMDQTTFDQVIQGHKDVHQFITEQRTSISNVVVDASTQNKNQMVDSLVNVHADWDEKMGLILGDLETMIGNLETTKTKMMQQDVDNVIR</sequence>
<name>A0A4R7UQ91_9PSEU</name>
<comment type="caution">
    <text evidence="1">The sequence shown here is derived from an EMBL/GenBank/DDBJ whole genome shotgun (WGS) entry which is preliminary data.</text>
</comment>
<accession>A0A4R7UQ91</accession>
<proteinExistence type="predicted"/>
<keyword evidence="2" id="KW-1185">Reference proteome</keyword>
<dbReference type="AlphaFoldDB" id="A0A4R7UQ91"/>
<protein>
    <submittedName>
        <fullName evidence="1">Uncharacterized protein</fullName>
    </submittedName>
</protein>
<dbReference type="RefSeq" id="WP_133909500.1">
    <property type="nucleotide sequence ID" value="NZ_SOCP01000038.1"/>
</dbReference>
<dbReference type="EMBL" id="SOCP01000038">
    <property type="protein sequence ID" value="TDV34595.1"/>
    <property type="molecule type" value="Genomic_DNA"/>
</dbReference>
<evidence type="ECO:0000313" key="1">
    <source>
        <dbReference type="EMBL" id="TDV34595.1"/>
    </source>
</evidence>
<evidence type="ECO:0000313" key="2">
    <source>
        <dbReference type="Proteomes" id="UP000294927"/>
    </source>
</evidence>
<organism evidence="1 2">
    <name type="scientific">Actinophytocola oryzae</name>
    <dbReference type="NCBI Taxonomy" id="502181"/>
    <lineage>
        <taxon>Bacteria</taxon>
        <taxon>Bacillati</taxon>
        <taxon>Actinomycetota</taxon>
        <taxon>Actinomycetes</taxon>
        <taxon>Pseudonocardiales</taxon>
        <taxon>Pseudonocardiaceae</taxon>
    </lineage>
</organism>
<dbReference type="Proteomes" id="UP000294927">
    <property type="component" value="Unassembled WGS sequence"/>
</dbReference>
<reference evidence="1 2" key="1">
    <citation type="submission" date="2019-03" db="EMBL/GenBank/DDBJ databases">
        <title>Genomic Encyclopedia of Archaeal and Bacterial Type Strains, Phase II (KMG-II): from individual species to whole genera.</title>
        <authorList>
            <person name="Goeker M."/>
        </authorList>
    </citation>
    <scope>NUCLEOTIDE SEQUENCE [LARGE SCALE GENOMIC DNA]</scope>
    <source>
        <strain evidence="1 2">DSM 45499</strain>
    </source>
</reference>